<accession>A0A9X2FBG4</accession>
<dbReference type="PANTHER" id="PTHR30093">
    <property type="entry name" value="GENERAL SECRETION PATHWAY PROTEIN G"/>
    <property type="match status" value="1"/>
</dbReference>
<reference evidence="2" key="1">
    <citation type="submission" date="2022-06" db="EMBL/GenBank/DDBJ databases">
        <title>Aeoliella straminimaris, a novel planctomycete from sediments.</title>
        <authorList>
            <person name="Vitorino I.R."/>
            <person name="Lage O.M."/>
        </authorList>
    </citation>
    <scope>NUCLEOTIDE SEQUENCE</scope>
    <source>
        <strain evidence="2">ICT_H6.2</strain>
    </source>
</reference>
<dbReference type="PANTHER" id="PTHR30093:SF2">
    <property type="entry name" value="TYPE II SECRETION SYSTEM PROTEIN H"/>
    <property type="match status" value="1"/>
</dbReference>
<sequence length="561" mass="61672">MLRQIALNTAIVFIYIIACQHTLANERVKSAVEHLASDDLLMVAAIELDGRWVTGLQKELGERLGEEGNILTGSPAFAMALGFVESFRSAGAKELVLVQGAGDLNAKAGGIAALTTDSPEQAAKVRQLLEGLRAMLPGGPDLATTQQDSLVLVGLKPAVERYAGRQADGEIAVAEKLASLLQSDDEHAEGGPLPKMAILVAPGEEPRRVIRELWPTFPKPFRKITGEMLADEVHYLAVEVTSPPEWELRVTVDTASENTAKLLEQNIHAAWDLVLRKLQENKTPEAPWPTLEVIQRAAHVLTPARDGTVLEITASHDDPEMVELTAAVLLPPIRAAREAARRNSRLNNLKQMALAMHNYHDTLKSFPASSAIVDKQGKPLLSWRVAVLPFLEGQTLYNQFHFDEPWDSPHNLKLLAQMPDVYKDASHPELSAEGKTTYQLPVHSQSAFPPSDGTSLEKPTTLLGRQIYLAPGRQLREITDGTSNTVMIVQVPPELAVPWTKPADWEVNLANAWQQLRGKGRGEATAAFCDGSAHVWDLDDEWFKENLPKFITRDGEEIVER</sequence>
<dbReference type="EMBL" id="JAMXLR010000015">
    <property type="protein sequence ID" value="MCO6042996.1"/>
    <property type="molecule type" value="Genomic_DNA"/>
</dbReference>
<dbReference type="InterPro" id="IPR011453">
    <property type="entry name" value="DUF1559"/>
</dbReference>
<dbReference type="Pfam" id="PF07596">
    <property type="entry name" value="SBP_bac_10"/>
    <property type="match status" value="1"/>
</dbReference>
<evidence type="ECO:0000313" key="2">
    <source>
        <dbReference type="EMBL" id="MCO6042996.1"/>
    </source>
</evidence>
<organism evidence="2 3">
    <name type="scientific">Aeoliella straminimaris</name>
    <dbReference type="NCBI Taxonomy" id="2954799"/>
    <lineage>
        <taxon>Bacteria</taxon>
        <taxon>Pseudomonadati</taxon>
        <taxon>Planctomycetota</taxon>
        <taxon>Planctomycetia</taxon>
        <taxon>Pirellulales</taxon>
        <taxon>Lacipirellulaceae</taxon>
        <taxon>Aeoliella</taxon>
    </lineage>
</organism>
<dbReference type="AlphaFoldDB" id="A0A9X2FBG4"/>
<evidence type="ECO:0000259" key="1">
    <source>
        <dbReference type="Pfam" id="PF07596"/>
    </source>
</evidence>
<gene>
    <name evidence="2" type="ORF">NG895_03670</name>
</gene>
<protein>
    <submittedName>
        <fullName evidence="2">DUF1559 domain-containing protein</fullName>
    </submittedName>
</protein>
<comment type="caution">
    <text evidence="2">The sequence shown here is derived from an EMBL/GenBank/DDBJ whole genome shotgun (WGS) entry which is preliminary data.</text>
</comment>
<keyword evidence="3" id="KW-1185">Reference proteome</keyword>
<feature type="domain" description="DUF1559" evidence="1">
    <location>
        <begin position="334"/>
        <end position="489"/>
    </location>
</feature>
<dbReference type="RefSeq" id="WP_252851096.1">
    <property type="nucleotide sequence ID" value="NZ_JAMXLR010000015.1"/>
</dbReference>
<evidence type="ECO:0000313" key="3">
    <source>
        <dbReference type="Proteomes" id="UP001155241"/>
    </source>
</evidence>
<dbReference type="SUPFAM" id="SSF54523">
    <property type="entry name" value="Pili subunits"/>
    <property type="match status" value="1"/>
</dbReference>
<proteinExistence type="predicted"/>
<name>A0A9X2FBG4_9BACT</name>
<dbReference type="Proteomes" id="UP001155241">
    <property type="component" value="Unassembled WGS sequence"/>
</dbReference>
<dbReference type="InterPro" id="IPR045584">
    <property type="entry name" value="Pilin-like"/>
</dbReference>